<evidence type="ECO:0000313" key="2">
    <source>
        <dbReference type="EMBL" id="KAG7089004.1"/>
    </source>
</evidence>
<reference evidence="2" key="1">
    <citation type="journal article" date="2021" name="Genome Biol. Evol.">
        <title>The assembled and annotated genome of the fairy-ring fungus Marasmius oreades.</title>
        <authorList>
            <person name="Hiltunen M."/>
            <person name="Ament-Velasquez S.L."/>
            <person name="Johannesson H."/>
        </authorList>
    </citation>
    <scope>NUCLEOTIDE SEQUENCE</scope>
    <source>
        <strain evidence="2">03SP1</strain>
    </source>
</reference>
<gene>
    <name evidence="2" type="ORF">E1B28_012953</name>
</gene>
<accession>A0A9P7RSL8</accession>
<comment type="caution">
    <text evidence="2">The sequence shown here is derived from an EMBL/GenBank/DDBJ whole genome shotgun (WGS) entry which is preliminary data.</text>
</comment>
<keyword evidence="3" id="KW-1185">Reference proteome</keyword>
<sequence>MEVSPLVECHASTSHEPSTTPCHLPNQPLDSFPSVSRPSSPGGDVEMFPAEEISPNDHAMDDSPPTVSATGHDTSLQDALLDLDLDGCSTHSDGLTEGEEDESGVVEEIVVEESSDADETATFLRRFNILVDPYHSDQGPMLHWPYVPYLSHVLGGILNQSSRFLFYLKALEK</sequence>
<dbReference type="KEGG" id="more:E1B28_012953"/>
<evidence type="ECO:0000313" key="3">
    <source>
        <dbReference type="Proteomes" id="UP001049176"/>
    </source>
</evidence>
<proteinExistence type="predicted"/>
<protein>
    <submittedName>
        <fullName evidence="2">Uncharacterized protein</fullName>
    </submittedName>
</protein>
<dbReference type="RefSeq" id="XP_043005475.1">
    <property type="nucleotide sequence ID" value="XM_043158103.1"/>
</dbReference>
<dbReference type="EMBL" id="CM032188">
    <property type="protein sequence ID" value="KAG7089004.1"/>
    <property type="molecule type" value="Genomic_DNA"/>
</dbReference>
<feature type="compositionally biased region" description="Polar residues" evidence="1">
    <location>
        <begin position="11"/>
        <end position="21"/>
    </location>
</feature>
<evidence type="ECO:0000256" key="1">
    <source>
        <dbReference type="SAM" id="MobiDB-lite"/>
    </source>
</evidence>
<name>A0A9P7RSL8_9AGAR</name>
<dbReference type="Proteomes" id="UP001049176">
    <property type="component" value="Chromosome 8"/>
</dbReference>
<dbReference type="AlphaFoldDB" id="A0A9P7RSL8"/>
<organism evidence="2 3">
    <name type="scientific">Marasmius oreades</name>
    <name type="common">fairy-ring Marasmius</name>
    <dbReference type="NCBI Taxonomy" id="181124"/>
    <lineage>
        <taxon>Eukaryota</taxon>
        <taxon>Fungi</taxon>
        <taxon>Dikarya</taxon>
        <taxon>Basidiomycota</taxon>
        <taxon>Agaricomycotina</taxon>
        <taxon>Agaricomycetes</taxon>
        <taxon>Agaricomycetidae</taxon>
        <taxon>Agaricales</taxon>
        <taxon>Marasmiineae</taxon>
        <taxon>Marasmiaceae</taxon>
        <taxon>Marasmius</taxon>
    </lineage>
</organism>
<feature type="region of interest" description="Disordered" evidence="1">
    <location>
        <begin position="1"/>
        <end position="73"/>
    </location>
</feature>
<dbReference type="GeneID" id="66082028"/>